<dbReference type="InterPro" id="IPR002557">
    <property type="entry name" value="Chitin-bd_dom"/>
</dbReference>
<dbReference type="PROSITE" id="PS50940">
    <property type="entry name" value="CHIT_BIND_II"/>
    <property type="match status" value="1"/>
</dbReference>
<dbReference type="GO" id="GO:0008061">
    <property type="term" value="F:chitin binding"/>
    <property type="evidence" value="ECO:0007669"/>
    <property type="project" value="InterPro"/>
</dbReference>
<gene>
    <name evidence="3" type="ORF">AWZ03_005947</name>
</gene>
<dbReference type="Proteomes" id="UP000295192">
    <property type="component" value="Unassembled WGS sequence"/>
</dbReference>
<dbReference type="Pfam" id="PF01607">
    <property type="entry name" value="CBM_14"/>
    <property type="match status" value="1"/>
</dbReference>
<feature type="signal peptide" evidence="1">
    <location>
        <begin position="1"/>
        <end position="27"/>
    </location>
</feature>
<keyword evidence="4" id="KW-1185">Reference proteome</keyword>
<feature type="domain" description="Chitin-binding type-2" evidence="2">
    <location>
        <begin position="76"/>
        <end position="130"/>
    </location>
</feature>
<name>A0A484BFX8_DRONA</name>
<dbReference type="SUPFAM" id="SSF57625">
    <property type="entry name" value="Invertebrate chitin-binding proteins"/>
    <property type="match status" value="2"/>
</dbReference>
<evidence type="ECO:0000313" key="4">
    <source>
        <dbReference type="Proteomes" id="UP000295192"/>
    </source>
</evidence>
<evidence type="ECO:0000313" key="3">
    <source>
        <dbReference type="EMBL" id="TDG47649.1"/>
    </source>
</evidence>
<dbReference type="GO" id="GO:0005576">
    <property type="term" value="C:extracellular region"/>
    <property type="evidence" value="ECO:0007669"/>
    <property type="project" value="InterPro"/>
</dbReference>
<comment type="caution">
    <text evidence="3">The sequence shown here is derived from an EMBL/GenBank/DDBJ whole genome shotgun (WGS) entry which is preliminary data.</text>
</comment>
<protein>
    <recommendedName>
        <fullName evidence="2">Chitin-binding type-2 domain-containing protein</fullName>
    </recommendedName>
</protein>
<accession>A0A484BFX8</accession>
<reference evidence="3 4" key="1">
    <citation type="journal article" date="2019" name="J. Hered.">
        <title>An Improved Genome Assembly for Drosophila navojoa, the Basal Species in the mojavensis Cluster.</title>
        <authorList>
            <person name="Vanderlinde T."/>
            <person name="Dupim E.G."/>
            <person name="Nazario-Yepiz N.O."/>
            <person name="Carvalho A.B."/>
        </authorList>
    </citation>
    <scope>NUCLEOTIDE SEQUENCE [LARGE SCALE GENOMIC DNA]</scope>
    <source>
        <strain evidence="3">Navoj_Jal97</strain>
        <tissue evidence="3">Whole organism</tissue>
    </source>
</reference>
<sequence length="133" mass="14883">MYFERLQQQQYVFLVGILLWHSIASLARNCCTVGETQEDPNDGQSYYVCCGGTLVHKTCKSGSYWNATMQSCKSDAAECRENDIQLDPQDCAAYFLCVMGQFVSQKCAHGTYFDTTIKACVGDTKHNCKTTSK</sequence>
<dbReference type="AlphaFoldDB" id="A0A484BFX8"/>
<proteinExistence type="predicted"/>
<dbReference type="InterPro" id="IPR036508">
    <property type="entry name" value="Chitin-bd_dom_sf"/>
</dbReference>
<dbReference type="OrthoDB" id="6020543at2759"/>
<evidence type="ECO:0000256" key="1">
    <source>
        <dbReference type="SAM" id="SignalP"/>
    </source>
</evidence>
<dbReference type="Gene3D" id="2.170.140.10">
    <property type="entry name" value="Chitin binding domain"/>
    <property type="match status" value="1"/>
</dbReference>
<feature type="chain" id="PRO_5019816770" description="Chitin-binding type-2 domain-containing protein" evidence="1">
    <location>
        <begin position="28"/>
        <end position="133"/>
    </location>
</feature>
<organism evidence="3 4">
    <name type="scientific">Drosophila navojoa</name>
    <name type="common">Fruit fly</name>
    <dbReference type="NCBI Taxonomy" id="7232"/>
    <lineage>
        <taxon>Eukaryota</taxon>
        <taxon>Metazoa</taxon>
        <taxon>Ecdysozoa</taxon>
        <taxon>Arthropoda</taxon>
        <taxon>Hexapoda</taxon>
        <taxon>Insecta</taxon>
        <taxon>Pterygota</taxon>
        <taxon>Neoptera</taxon>
        <taxon>Endopterygota</taxon>
        <taxon>Diptera</taxon>
        <taxon>Brachycera</taxon>
        <taxon>Muscomorpha</taxon>
        <taxon>Ephydroidea</taxon>
        <taxon>Drosophilidae</taxon>
        <taxon>Drosophila</taxon>
    </lineage>
</organism>
<dbReference type="SMART" id="SM00494">
    <property type="entry name" value="ChtBD2"/>
    <property type="match status" value="2"/>
</dbReference>
<dbReference type="KEGG" id="dnv:108652185"/>
<keyword evidence="1" id="KW-0732">Signal</keyword>
<dbReference type="EMBL" id="LSRL02000041">
    <property type="protein sequence ID" value="TDG47649.1"/>
    <property type="molecule type" value="Genomic_DNA"/>
</dbReference>
<evidence type="ECO:0000259" key="2">
    <source>
        <dbReference type="PROSITE" id="PS50940"/>
    </source>
</evidence>